<evidence type="ECO:0000256" key="2">
    <source>
        <dbReference type="SAM" id="Phobius"/>
    </source>
</evidence>
<keyword evidence="2" id="KW-0472">Membrane</keyword>
<gene>
    <name evidence="4" type="ORF">RZN05_03455</name>
</gene>
<evidence type="ECO:0000313" key="4">
    <source>
        <dbReference type="EMBL" id="MDV3456025.1"/>
    </source>
</evidence>
<accession>A0ABU3Y3P8</accession>
<protein>
    <submittedName>
        <fullName evidence="4">Helix-turn-helix transcriptional regulator</fullName>
    </submittedName>
</protein>
<dbReference type="Pfam" id="PF00196">
    <property type="entry name" value="GerE"/>
    <property type="match status" value="1"/>
</dbReference>
<feature type="region of interest" description="Disordered" evidence="1">
    <location>
        <begin position="1"/>
        <end position="30"/>
    </location>
</feature>
<dbReference type="Proteomes" id="UP001273531">
    <property type="component" value="Unassembled WGS sequence"/>
</dbReference>
<dbReference type="InterPro" id="IPR000792">
    <property type="entry name" value="Tscrpt_reg_LuxR_C"/>
</dbReference>
<dbReference type="SMART" id="SM00421">
    <property type="entry name" value="HTH_LUXR"/>
    <property type="match status" value="1"/>
</dbReference>
<proteinExistence type="predicted"/>
<reference evidence="4 5" key="1">
    <citation type="submission" date="2023-10" db="EMBL/GenBank/DDBJ databases">
        <title>Sphingomonas sp. HF-S4 16S ribosomal RNA gene Genome sequencing and assembly.</title>
        <authorList>
            <person name="Lee H."/>
        </authorList>
    </citation>
    <scope>NUCLEOTIDE SEQUENCE [LARGE SCALE GENOMIC DNA]</scope>
    <source>
        <strain evidence="4 5">HF-S4</strain>
    </source>
</reference>
<evidence type="ECO:0000259" key="3">
    <source>
        <dbReference type="SMART" id="SM00421"/>
    </source>
</evidence>
<feature type="domain" description="HTH luxR-type" evidence="3">
    <location>
        <begin position="30"/>
        <end position="87"/>
    </location>
</feature>
<dbReference type="Gene3D" id="1.10.10.10">
    <property type="entry name" value="Winged helix-like DNA-binding domain superfamily/Winged helix DNA-binding domain"/>
    <property type="match status" value="1"/>
</dbReference>
<dbReference type="InterPro" id="IPR016032">
    <property type="entry name" value="Sig_transdc_resp-reg_C-effctor"/>
</dbReference>
<dbReference type="EMBL" id="JAWJEJ010000001">
    <property type="protein sequence ID" value="MDV3456025.1"/>
    <property type="molecule type" value="Genomic_DNA"/>
</dbReference>
<name>A0ABU3Y3P8_9SPHN</name>
<keyword evidence="5" id="KW-1185">Reference proteome</keyword>
<comment type="caution">
    <text evidence="4">The sequence shown here is derived from an EMBL/GenBank/DDBJ whole genome shotgun (WGS) entry which is preliminary data.</text>
</comment>
<evidence type="ECO:0000256" key="1">
    <source>
        <dbReference type="SAM" id="MobiDB-lite"/>
    </source>
</evidence>
<dbReference type="SUPFAM" id="SSF46894">
    <property type="entry name" value="C-terminal effector domain of the bipartite response regulators"/>
    <property type="match status" value="1"/>
</dbReference>
<keyword evidence="2" id="KW-1133">Transmembrane helix</keyword>
<organism evidence="4 5">
    <name type="scientific">Sphingomonas agrestis</name>
    <dbReference type="NCBI Taxonomy" id="3080540"/>
    <lineage>
        <taxon>Bacteria</taxon>
        <taxon>Pseudomonadati</taxon>
        <taxon>Pseudomonadota</taxon>
        <taxon>Alphaproteobacteria</taxon>
        <taxon>Sphingomonadales</taxon>
        <taxon>Sphingomonadaceae</taxon>
        <taxon>Sphingomonas</taxon>
    </lineage>
</organism>
<keyword evidence="2" id="KW-0812">Transmembrane</keyword>
<dbReference type="InterPro" id="IPR036388">
    <property type="entry name" value="WH-like_DNA-bd_sf"/>
</dbReference>
<evidence type="ECO:0000313" key="5">
    <source>
        <dbReference type="Proteomes" id="UP001273531"/>
    </source>
</evidence>
<sequence length="204" mass="22086">MTTTVSPRVEADELAADYSPEATDKSDSPIARLTPAQLACLRLLPSHGTFKCIAQQLQISPGTVAQHITEARRRLGDVSRFEAASMVAEWDAGHPPKSYIRSPAIDPDPDSAILDVPLPKAEAPWPARSLREATISFRPGDGIETLGSARLFFRLWIKSLVDDLTGPDRTRGTFRLALVIAIITLALVAVGNTVQVTLQTYANS</sequence>
<feature type="transmembrane region" description="Helical" evidence="2">
    <location>
        <begin position="176"/>
        <end position="198"/>
    </location>
</feature>
<dbReference type="RefSeq" id="WP_317225226.1">
    <property type="nucleotide sequence ID" value="NZ_JAWJEJ010000001.1"/>
</dbReference>